<feature type="compositionally biased region" description="Basic residues" evidence="1">
    <location>
        <begin position="65"/>
        <end position="84"/>
    </location>
</feature>
<dbReference type="Gene3D" id="1.10.8.730">
    <property type="match status" value="1"/>
</dbReference>
<dbReference type="NCBIfam" id="NF045971">
    <property type="entry name" value="conju_CD1110"/>
    <property type="match status" value="1"/>
</dbReference>
<dbReference type="SUPFAM" id="SSF52540">
    <property type="entry name" value="P-loop containing nucleoside triphosphate hydrolases"/>
    <property type="match status" value="1"/>
</dbReference>
<feature type="compositionally biased region" description="Basic and acidic residues" evidence="1">
    <location>
        <begin position="85"/>
        <end position="123"/>
    </location>
</feature>
<gene>
    <name evidence="3" type="ORF">ERS852395_01079</name>
</gene>
<proteinExistence type="predicted"/>
<dbReference type="Pfam" id="PF19044">
    <property type="entry name" value="P-loop_TraG"/>
    <property type="match status" value="1"/>
</dbReference>
<sequence length="940" mass="107523">MLKRKNDRQPPQRLEEECYPNDYWLDEEDGGEDIPDPAVSSKPVSGRLHSEPMVTGYEALERQRGVRRPNRKLTRREKKALKRAQKYEAKLHKEHEKADKKNAKKEAKLAAKAEKQAMREAKKSAKKKKSSSATVPPRQQPEGKKVSGGKGGTTEKKVANTAKDKRITAQQSIPYHEMGRDGICRVQDRFYSKTIRFYDINYQLAQNEDKNAIFENWCDFLNYFDSTIHFQLSFINQHSNMAEYEKVIHINPQEDEFDDLRMEFAQMLNNQLAKGNNGLMRTKYITFGIEAESIREARPKLERIESDIMNNFKILGVTAYPLNGAERLQIMYETFNQDSKVPFHFSYDEVLRTGLSTKDYIAPTSFVFKNGKDFQMGGTIGAVSYLQILAPELTDKMLAEFLEMDSNLMVNFHIQSIDQMKAIKLVKSKVTDINRMKIEEQKKAVRAGYDMDIIPSDLNTYGGEAKRLLEDLQSRNERMFLVTALFLNTAETKQELENVVFQTAGIAQKYNCALKRLDYQQEPGLMSCLPLAMNLVPIKRALTTTSTAIFVPFTTQELFMGGESIYYGLNALSNNLIMADRKKLKNPNGLILGTPGAGKSFAAKREITNAFIVTKDDIIVCDPEGEYYPLFRAFHGQVIRISPTSHDYINPMDINLDYADDDDPLSLKSDFILSLCELVVGGKNGLEPVEKTVIDRCVRLVYQDFLSDPVPEKMPILEDLYNLLREQKEQEAQRLATALEIYVNGSLKVFNHRTNVELSNRMVCFDIKDLGKQLKKLGMLIVQDQVWNRVTINRSANKSTRYYIDEFHLLLKEEQTAAYSVEIWKRFRKWGGIPTGITQNVKDLLASREIENIFENSDFILMLNQASGDRQILAKQLNISPHQLSYVTNSGEGEGLVFYGSTIIPFKDKFDNSLMLYALMTSKPDEVEKRKKLGIGERDD</sequence>
<dbReference type="AlphaFoldDB" id="A0A173Z2I2"/>
<protein>
    <submittedName>
        <fullName evidence="3">Type IV secretory pathway, VirB4 components</fullName>
    </submittedName>
</protein>
<feature type="compositionally biased region" description="Acidic residues" evidence="1">
    <location>
        <begin position="24"/>
        <end position="35"/>
    </location>
</feature>
<evidence type="ECO:0000259" key="2">
    <source>
        <dbReference type="Pfam" id="PF19044"/>
    </source>
</evidence>
<evidence type="ECO:0000313" key="3">
    <source>
        <dbReference type="EMBL" id="CUN69943.1"/>
    </source>
</evidence>
<dbReference type="InterPro" id="IPR051162">
    <property type="entry name" value="T4SS_component"/>
</dbReference>
<feature type="compositionally biased region" description="Basic and acidic residues" evidence="1">
    <location>
        <begin position="7"/>
        <end position="16"/>
    </location>
</feature>
<evidence type="ECO:0000313" key="4">
    <source>
        <dbReference type="Proteomes" id="UP000095447"/>
    </source>
</evidence>
<accession>A0A173Z2I2</accession>
<dbReference type="RefSeq" id="WP_055052946.1">
    <property type="nucleotide sequence ID" value="NZ_CYZA01000004.1"/>
</dbReference>
<dbReference type="Gene3D" id="3.40.50.300">
    <property type="entry name" value="P-loop containing nucleotide triphosphate hydrolases"/>
    <property type="match status" value="1"/>
</dbReference>
<reference evidence="3 4" key="1">
    <citation type="submission" date="2015-09" db="EMBL/GenBank/DDBJ databases">
        <authorList>
            <consortium name="Pathogen Informatics"/>
        </authorList>
    </citation>
    <scope>NUCLEOTIDE SEQUENCE [LARGE SCALE GENOMIC DNA]</scope>
    <source>
        <strain evidence="3 4">2789STDY5608838</strain>
    </source>
</reference>
<dbReference type="InterPro" id="IPR043964">
    <property type="entry name" value="P-loop_TraG"/>
</dbReference>
<dbReference type="PANTHER" id="PTHR30121:SF6">
    <property type="entry name" value="SLR6007 PROTEIN"/>
    <property type="match status" value="1"/>
</dbReference>
<evidence type="ECO:0000256" key="1">
    <source>
        <dbReference type="SAM" id="MobiDB-lite"/>
    </source>
</evidence>
<feature type="compositionally biased region" description="Basic and acidic residues" evidence="1">
    <location>
        <begin position="153"/>
        <end position="167"/>
    </location>
</feature>
<dbReference type="PANTHER" id="PTHR30121">
    <property type="entry name" value="UNCHARACTERIZED PROTEIN YJGR-RELATED"/>
    <property type="match status" value="1"/>
</dbReference>
<dbReference type="InterPro" id="IPR027417">
    <property type="entry name" value="P-loop_NTPase"/>
</dbReference>
<feature type="domain" description="TraG P-loop" evidence="2">
    <location>
        <begin position="581"/>
        <end position="866"/>
    </location>
</feature>
<feature type="region of interest" description="Disordered" evidence="1">
    <location>
        <begin position="1"/>
        <end position="169"/>
    </location>
</feature>
<dbReference type="Proteomes" id="UP000095447">
    <property type="component" value="Unassembled WGS sequence"/>
</dbReference>
<dbReference type="EMBL" id="CYZA01000004">
    <property type="protein sequence ID" value="CUN69943.1"/>
    <property type="molecule type" value="Genomic_DNA"/>
</dbReference>
<name>A0A173Z2I2_9FIRM</name>
<organism evidence="3 4">
    <name type="scientific">Blautia obeum</name>
    <dbReference type="NCBI Taxonomy" id="40520"/>
    <lineage>
        <taxon>Bacteria</taxon>
        <taxon>Bacillati</taxon>
        <taxon>Bacillota</taxon>
        <taxon>Clostridia</taxon>
        <taxon>Lachnospirales</taxon>
        <taxon>Lachnospiraceae</taxon>
        <taxon>Blautia</taxon>
    </lineage>
</organism>